<protein>
    <submittedName>
        <fullName evidence="2">CLUMA_CG010480, isoform A</fullName>
    </submittedName>
</protein>
<accession>A0A1J1IF21</accession>
<organism evidence="2 3">
    <name type="scientific">Clunio marinus</name>
    <dbReference type="NCBI Taxonomy" id="568069"/>
    <lineage>
        <taxon>Eukaryota</taxon>
        <taxon>Metazoa</taxon>
        <taxon>Ecdysozoa</taxon>
        <taxon>Arthropoda</taxon>
        <taxon>Hexapoda</taxon>
        <taxon>Insecta</taxon>
        <taxon>Pterygota</taxon>
        <taxon>Neoptera</taxon>
        <taxon>Endopterygota</taxon>
        <taxon>Diptera</taxon>
        <taxon>Nematocera</taxon>
        <taxon>Chironomoidea</taxon>
        <taxon>Chironomidae</taxon>
        <taxon>Clunio</taxon>
    </lineage>
</organism>
<reference evidence="2 3" key="1">
    <citation type="submission" date="2015-04" db="EMBL/GenBank/DDBJ databases">
        <authorList>
            <person name="Syromyatnikov M.Y."/>
            <person name="Popov V.N."/>
        </authorList>
    </citation>
    <scope>NUCLEOTIDE SEQUENCE [LARGE SCALE GENOMIC DNA]</scope>
</reference>
<evidence type="ECO:0000256" key="1">
    <source>
        <dbReference type="SAM" id="Phobius"/>
    </source>
</evidence>
<dbReference type="AlphaFoldDB" id="A0A1J1IF21"/>
<sequence>MSHLPFATGGLDVSVMTLGIWRFLLFLLLLFGNEWQDEEFDCNMLMKLMVVHSKLVKVMRWES</sequence>
<gene>
    <name evidence="2" type="ORF">CLUMA_CG010480</name>
</gene>
<keyword evidence="3" id="KW-1185">Reference proteome</keyword>
<evidence type="ECO:0000313" key="2">
    <source>
        <dbReference type="EMBL" id="CRK97041.1"/>
    </source>
</evidence>
<keyword evidence="1" id="KW-0472">Membrane</keyword>
<dbReference type="Proteomes" id="UP000183832">
    <property type="component" value="Unassembled WGS sequence"/>
</dbReference>
<keyword evidence="1" id="KW-0812">Transmembrane</keyword>
<evidence type="ECO:0000313" key="3">
    <source>
        <dbReference type="Proteomes" id="UP000183832"/>
    </source>
</evidence>
<proteinExistence type="predicted"/>
<keyword evidence="1" id="KW-1133">Transmembrane helix</keyword>
<dbReference type="EMBL" id="CVRI01000046">
    <property type="protein sequence ID" value="CRK97041.1"/>
    <property type="molecule type" value="Genomic_DNA"/>
</dbReference>
<feature type="transmembrane region" description="Helical" evidence="1">
    <location>
        <begin position="6"/>
        <end position="31"/>
    </location>
</feature>
<name>A0A1J1IF21_9DIPT</name>